<evidence type="ECO:0000256" key="4">
    <source>
        <dbReference type="ARBA" id="ARBA00023157"/>
    </source>
</evidence>
<keyword evidence="12" id="KW-1185">Reference proteome</keyword>
<dbReference type="Proteomes" id="UP000332933">
    <property type="component" value="Unassembled WGS sequence"/>
</dbReference>
<keyword evidence="2" id="KW-0479">Metal-binding</keyword>
<dbReference type="OrthoDB" id="64893at2759"/>
<feature type="domain" description="Chitin-binding type-4" evidence="9">
    <location>
        <begin position="23"/>
        <end position="207"/>
    </location>
</feature>
<dbReference type="Pfam" id="PF03067">
    <property type="entry name" value="LPMO_10"/>
    <property type="match status" value="1"/>
</dbReference>
<evidence type="ECO:0000313" key="10">
    <source>
        <dbReference type="EMBL" id="KAF0689371.1"/>
    </source>
</evidence>
<feature type="compositionally biased region" description="Low complexity" evidence="7">
    <location>
        <begin position="216"/>
        <end position="235"/>
    </location>
</feature>
<dbReference type="EMBL" id="VJMH01006458">
    <property type="protein sequence ID" value="KAF0689371.1"/>
    <property type="molecule type" value="Genomic_DNA"/>
</dbReference>
<accession>A0A485LDX8</accession>
<gene>
    <name evidence="11" type="primary">Aste57867_19176</name>
    <name evidence="10" type="ORF">As57867_019112</name>
    <name evidence="11" type="ORF">ASTE57867_19176</name>
</gene>
<dbReference type="PANTHER" id="PTHR36575:SF2">
    <property type="entry name" value="CHITIN-BINDING TYPE-4 DOMAIN-CONTAINING PROTEIN-RELATED"/>
    <property type="match status" value="1"/>
</dbReference>
<keyword evidence="5" id="KW-0325">Glycoprotein</keyword>
<feature type="compositionally biased region" description="Pro residues" evidence="7">
    <location>
        <begin position="251"/>
        <end position="260"/>
    </location>
</feature>
<comment type="cofactor">
    <cofactor evidence="1">
        <name>Cu(2+)</name>
        <dbReference type="ChEBI" id="CHEBI:29036"/>
    </cofactor>
</comment>
<dbReference type="InterPro" id="IPR052282">
    <property type="entry name" value="Starch-active_LPMO"/>
</dbReference>
<keyword evidence="8" id="KW-0732">Signal</keyword>
<dbReference type="PANTHER" id="PTHR36575">
    <property type="entry name" value="BINDING PROTEIN, PUTATIVE (AFU_ORTHOLOGUE AFUA_1G14430)-RELATED"/>
    <property type="match status" value="1"/>
</dbReference>
<evidence type="ECO:0000256" key="3">
    <source>
        <dbReference type="ARBA" id="ARBA00023008"/>
    </source>
</evidence>
<feature type="chain" id="PRO_5033437573" evidence="8">
    <location>
        <begin position="23"/>
        <end position="448"/>
    </location>
</feature>
<evidence type="ECO:0000313" key="11">
    <source>
        <dbReference type="EMBL" id="VFT95898.1"/>
    </source>
</evidence>
<dbReference type="AlphaFoldDB" id="A0A485LDX8"/>
<name>A0A485LDX8_9STRA</name>
<evidence type="ECO:0000313" key="12">
    <source>
        <dbReference type="Proteomes" id="UP000332933"/>
    </source>
</evidence>
<keyword evidence="4" id="KW-1015">Disulfide bond</keyword>
<feature type="region of interest" description="Disordered" evidence="7">
    <location>
        <begin position="216"/>
        <end position="260"/>
    </location>
</feature>
<reference evidence="10" key="2">
    <citation type="submission" date="2019-06" db="EMBL/GenBank/DDBJ databases">
        <title>Genomics analysis of Aphanomyces spp. identifies a new class of oomycete effector associated with host adaptation.</title>
        <authorList>
            <person name="Gaulin E."/>
        </authorList>
    </citation>
    <scope>NUCLEOTIDE SEQUENCE</scope>
    <source>
        <strain evidence="10">CBS 578.67</strain>
    </source>
</reference>
<feature type="signal peptide" evidence="8">
    <location>
        <begin position="1"/>
        <end position="22"/>
    </location>
</feature>
<feature type="compositionally biased region" description="Pro residues" evidence="7">
    <location>
        <begin position="308"/>
        <end position="330"/>
    </location>
</feature>
<evidence type="ECO:0000259" key="9">
    <source>
        <dbReference type="Pfam" id="PF03067"/>
    </source>
</evidence>
<evidence type="ECO:0000256" key="2">
    <source>
        <dbReference type="ARBA" id="ARBA00022723"/>
    </source>
</evidence>
<protein>
    <submittedName>
        <fullName evidence="11">Aste57867_19176 protein</fullName>
    </submittedName>
</protein>
<evidence type="ECO:0000256" key="1">
    <source>
        <dbReference type="ARBA" id="ARBA00001973"/>
    </source>
</evidence>
<sequence length="448" mass="46710">MKTTTFLASAVALISLVQLADAHGRLLFPPHRGYIGKVDGFKGLIPVDYSDNGLNAGGIAQTSGGKHGVCGDPYSGVREHETGGTYGLFPTLGAKAIGACYTPGQTLDLQVQVTANHMGYFTFGLCKLNGKSDKETEECFQSLAQPNGQEQWPVPSGNQIFNMQYTLPAGVTCDGDSHCVLRWQYTGWNNPGVSEWGQEHFWNCADVYISNTCGAAPGPSPSSAQPTPAPSTGAPVTDAPWTPTPSSNAPWTPPPVNPTAAPIPPPSGNCGTCTNCYYAPIQALAQYTWCGSDAAPSPQPFPSTDAPWTPPPSSQDPSPSPSSQSPPVPSPSSGGVSQTISWNWFESSTTDCDASLSKDTLNSGLFIGGENIPADCGKTATFSFNGHTVTATYAWRTTGGTSYHELSPNAFAKLLGSSANAANFASAPEFQAAINDPGHVTATCTGVC</sequence>
<comment type="similarity">
    <text evidence="6">Belongs to the polysaccharide monooxygenase AA13 family.</text>
</comment>
<proteinExistence type="inferred from homology"/>
<evidence type="ECO:0000256" key="7">
    <source>
        <dbReference type="SAM" id="MobiDB-lite"/>
    </source>
</evidence>
<evidence type="ECO:0000256" key="5">
    <source>
        <dbReference type="ARBA" id="ARBA00023180"/>
    </source>
</evidence>
<feature type="region of interest" description="Disordered" evidence="7">
    <location>
        <begin position="294"/>
        <end position="337"/>
    </location>
</feature>
<evidence type="ECO:0000256" key="6">
    <source>
        <dbReference type="ARBA" id="ARBA00034311"/>
    </source>
</evidence>
<evidence type="ECO:0000256" key="8">
    <source>
        <dbReference type="SAM" id="SignalP"/>
    </source>
</evidence>
<dbReference type="EMBL" id="CAADRA010006479">
    <property type="protein sequence ID" value="VFT95898.1"/>
    <property type="molecule type" value="Genomic_DNA"/>
</dbReference>
<reference evidence="11 12" key="1">
    <citation type="submission" date="2019-03" db="EMBL/GenBank/DDBJ databases">
        <authorList>
            <person name="Gaulin E."/>
            <person name="Dumas B."/>
        </authorList>
    </citation>
    <scope>NUCLEOTIDE SEQUENCE [LARGE SCALE GENOMIC DNA]</scope>
    <source>
        <strain evidence="11">CBS 568.67</strain>
    </source>
</reference>
<dbReference type="GO" id="GO:0046872">
    <property type="term" value="F:metal ion binding"/>
    <property type="evidence" value="ECO:0007669"/>
    <property type="project" value="UniProtKB-KW"/>
</dbReference>
<keyword evidence="3" id="KW-0186">Copper</keyword>
<organism evidence="11 12">
    <name type="scientific">Aphanomyces stellatus</name>
    <dbReference type="NCBI Taxonomy" id="120398"/>
    <lineage>
        <taxon>Eukaryota</taxon>
        <taxon>Sar</taxon>
        <taxon>Stramenopiles</taxon>
        <taxon>Oomycota</taxon>
        <taxon>Saprolegniomycetes</taxon>
        <taxon>Saprolegniales</taxon>
        <taxon>Verrucalvaceae</taxon>
        <taxon>Aphanomyces</taxon>
    </lineage>
</organism>
<dbReference type="InterPro" id="IPR004302">
    <property type="entry name" value="Cellulose/chitin-bd_N"/>
</dbReference>